<sequence>MRWTSTLPATVATVAALALAMAATAQAEPPVPSPWTFTNYAPLLNDVSCASAAACVAVGQQGMVLRSTGDPAAPLAWSGVGLTDPETLASVTCSRTRCLAVTSDRKVPATAASRVFRSTDSGATWTSSGVLPAATLPGRTKRTTRSASAIACDPGGAPVCYAAGLTGGVWRSADDGVTWDDLKLDAAGSYTKLACASRGRCVAAAGADLADPTTPSVAVITGTAVDTSITPPAPRPKWTSPLAVACDSATRCVLTSADGTFATLSLPDKAWGDVQTFPAKAKASPPTVTDLSCPSANTCVGLATGLVLRTTTLSSSSTAWQRRPNGDAIPFNLKALSCAQASCVTVGAGATWFASADVGFNWGAVNLVPGMDAVTCAGSAPGTCVGAGKDSVGVGRANGTLWNAPVYKHSGLDTKWLGCFDAAGCMQIGRAGALATSDLQVFDGLFPPTFDVAGVSAADCLSATLCVAVVGGATLTSLDGSKTVWSQSSFPPVLPAAMDCVPGKTDPVTCFATTADGYVLRGTMTLTGDKPRWQWVYTTADADSALAAVGCSPAPVSCTAVGKAGEIWISDPADPTAISWRQRQLLDNLIVDDRPDLATVTCPASGICLAGGEHGGLAAVATTTNNWQTYTYDEVPALINGPLTMTAATCETLDRCLIAGSTVLVGTRSPGIAPER</sequence>
<reference evidence="2" key="1">
    <citation type="journal article" date="2022" name="Int. J. Syst. Evol. Microbiol.">
        <title>Pseudomonas aegrilactucae sp. nov. and Pseudomonas morbosilactucae sp. nov., pathogens causing bacterial rot of lettuce in Japan.</title>
        <authorList>
            <person name="Sawada H."/>
            <person name="Fujikawa T."/>
            <person name="Satou M."/>
        </authorList>
    </citation>
    <scope>NUCLEOTIDE SEQUENCE</scope>
    <source>
        <strain evidence="2">0166_1</strain>
    </source>
</reference>
<dbReference type="AlphaFoldDB" id="A0A9E7C2K1"/>
<keyword evidence="1" id="KW-0732">Signal</keyword>
<proteinExistence type="predicted"/>
<evidence type="ECO:0000313" key="3">
    <source>
        <dbReference type="Proteomes" id="UP001162834"/>
    </source>
</evidence>
<name>A0A9E7C2K1_9ACTN</name>
<feature type="chain" id="PRO_5039023362" evidence="1">
    <location>
        <begin position="28"/>
        <end position="676"/>
    </location>
</feature>
<dbReference type="KEGG" id="sbae:DSM104329_03945"/>
<feature type="signal peptide" evidence="1">
    <location>
        <begin position="1"/>
        <end position="27"/>
    </location>
</feature>
<dbReference type="InterPro" id="IPR036278">
    <property type="entry name" value="Sialidase_sf"/>
</dbReference>
<evidence type="ECO:0000313" key="2">
    <source>
        <dbReference type="EMBL" id="UGS37528.1"/>
    </source>
</evidence>
<dbReference type="Proteomes" id="UP001162834">
    <property type="component" value="Chromosome"/>
</dbReference>
<dbReference type="EMBL" id="CP087164">
    <property type="protein sequence ID" value="UGS37528.1"/>
    <property type="molecule type" value="Genomic_DNA"/>
</dbReference>
<dbReference type="InterPro" id="IPR015943">
    <property type="entry name" value="WD40/YVTN_repeat-like_dom_sf"/>
</dbReference>
<evidence type="ECO:0000256" key="1">
    <source>
        <dbReference type="SAM" id="SignalP"/>
    </source>
</evidence>
<dbReference type="Gene3D" id="2.130.10.10">
    <property type="entry name" value="YVTN repeat-like/Quinoprotein amine dehydrogenase"/>
    <property type="match status" value="1"/>
</dbReference>
<keyword evidence="3" id="KW-1185">Reference proteome</keyword>
<organism evidence="2 3">
    <name type="scientific">Capillimicrobium parvum</name>
    <dbReference type="NCBI Taxonomy" id="2884022"/>
    <lineage>
        <taxon>Bacteria</taxon>
        <taxon>Bacillati</taxon>
        <taxon>Actinomycetota</taxon>
        <taxon>Thermoleophilia</taxon>
        <taxon>Solirubrobacterales</taxon>
        <taxon>Capillimicrobiaceae</taxon>
        <taxon>Capillimicrobium</taxon>
    </lineage>
</organism>
<gene>
    <name evidence="2" type="ORF">DSM104329_03945</name>
</gene>
<accession>A0A9E7C2K1</accession>
<dbReference type="SUPFAM" id="SSF50939">
    <property type="entry name" value="Sialidases"/>
    <property type="match status" value="1"/>
</dbReference>
<protein>
    <submittedName>
        <fullName evidence="2">Uncharacterized protein</fullName>
    </submittedName>
</protein>